<name>A0A1F6U4M4_9PROT</name>
<dbReference type="SUPFAM" id="SSF55008">
    <property type="entry name" value="HMA, heavy metal-associated domain"/>
    <property type="match status" value="1"/>
</dbReference>
<organism evidence="2 3">
    <name type="scientific">Candidatus Muproteobacteria bacterium RIFCSPHIGHO2_02_FULL_65_16</name>
    <dbReference type="NCBI Taxonomy" id="1817766"/>
    <lineage>
        <taxon>Bacteria</taxon>
        <taxon>Pseudomonadati</taxon>
        <taxon>Pseudomonadota</taxon>
        <taxon>Candidatus Muproteobacteria</taxon>
    </lineage>
</organism>
<dbReference type="Gene3D" id="3.30.70.100">
    <property type="match status" value="1"/>
</dbReference>
<dbReference type="CDD" id="cd00371">
    <property type="entry name" value="HMA"/>
    <property type="match status" value="1"/>
</dbReference>
<proteinExistence type="predicted"/>
<dbReference type="PROSITE" id="PS50846">
    <property type="entry name" value="HMA_2"/>
    <property type="match status" value="1"/>
</dbReference>
<evidence type="ECO:0000313" key="2">
    <source>
        <dbReference type="EMBL" id="OGI52292.1"/>
    </source>
</evidence>
<accession>A0A1F6U4M4</accession>
<dbReference type="InterPro" id="IPR006121">
    <property type="entry name" value="HMA_dom"/>
</dbReference>
<protein>
    <recommendedName>
        <fullName evidence="1">HMA domain-containing protein</fullName>
    </recommendedName>
</protein>
<dbReference type="AlphaFoldDB" id="A0A1F6U4M4"/>
<dbReference type="EMBL" id="MFTA01000033">
    <property type="protein sequence ID" value="OGI52292.1"/>
    <property type="molecule type" value="Genomic_DNA"/>
</dbReference>
<dbReference type="GO" id="GO:0046872">
    <property type="term" value="F:metal ion binding"/>
    <property type="evidence" value="ECO:0007669"/>
    <property type="project" value="InterPro"/>
</dbReference>
<reference evidence="2 3" key="1">
    <citation type="journal article" date="2016" name="Nat. Commun.">
        <title>Thousands of microbial genomes shed light on interconnected biogeochemical processes in an aquifer system.</title>
        <authorList>
            <person name="Anantharaman K."/>
            <person name="Brown C.T."/>
            <person name="Hug L.A."/>
            <person name="Sharon I."/>
            <person name="Castelle C.J."/>
            <person name="Probst A.J."/>
            <person name="Thomas B.C."/>
            <person name="Singh A."/>
            <person name="Wilkins M.J."/>
            <person name="Karaoz U."/>
            <person name="Brodie E.L."/>
            <person name="Williams K.H."/>
            <person name="Hubbard S.S."/>
            <person name="Banfield J.F."/>
        </authorList>
    </citation>
    <scope>NUCLEOTIDE SEQUENCE [LARGE SCALE GENOMIC DNA]</scope>
</reference>
<sequence length="59" mass="6000">MKCGGCIAKATEAISKLPGYVTAEFDLRAGIAVVKGGVDSQAVVKVLNSLGYPAEAEDS</sequence>
<dbReference type="InterPro" id="IPR036163">
    <property type="entry name" value="HMA_dom_sf"/>
</dbReference>
<dbReference type="Pfam" id="PF00403">
    <property type="entry name" value="HMA"/>
    <property type="match status" value="1"/>
</dbReference>
<dbReference type="Proteomes" id="UP000179362">
    <property type="component" value="Unassembled WGS sequence"/>
</dbReference>
<feature type="domain" description="HMA" evidence="1">
    <location>
        <begin position="1"/>
        <end position="55"/>
    </location>
</feature>
<gene>
    <name evidence="2" type="ORF">A3B81_04065</name>
</gene>
<comment type="caution">
    <text evidence="2">The sequence shown here is derived from an EMBL/GenBank/DDBJ whole genome shotgun (WGS) entry which is preliminary data.</text>
</comment>
<evidence type="ECO:0000313" key="3">
    <source>
        <dbReference type="Proteomes" id="UP000179362"/>
    </source>
</evidence>
<evidence type="ECO:0000259" key="1">
    <source>
        <dbReference type="PROSITE" id="PS50846"/>
    </source>
</evidence>